<gene>
    <name evidence="2" type="ORF">B5V51_2986</name>
</gene>
<dbReference type="AlphaFoldDB" id="A0A2A4JEB4"/>
<evidence type="ECO:0000256" key="1">
    <source>
        <dbReference type="SAM" id="MobiDB-lite"/>
    </source>
</evidence>
<feature type="region of interest" description="Disordered" evidence="1">
    <location>
        <begin position="96"/>
        <end position="147"/>
    </location>
</feature>
<comment type="caution">
    <text evidence="2">The sequence shown here is derived from an EMBL/GenBank/DDBJ whole genome shotgun (WGS) entry which is preliminary data.</text>
</comment>
<feature type="compositionally biased region" description="Polar residues" evidence="1">
    <location>
        <begin position="130"/>
        <end position="145"/>
    </location>
</feature>
<protein>
    <submittedName>
        <fullName evidence="2">Uncharacterized protein</fullName>
    </submittedName>
</protein>
<reference evidence="2" key="1">
    <citation type="submission" date="2017-09" db="EMBL/GenBank/DDBJ databases">
        <title>Contemporary evolution of a Lepidopteran species, Heliothis virescens, in response to modern agricultural practices.</title>
        <authorList>
            <person name="Fritz M.L."/>
            <person name="Deyonke A.M."/>
            <person name="Papanicolaou A."/>
            <person name="Micinski S."/>
            <person name="Westbrook J."/>
            <person name="Gould F."/>
        </authorList>
    </citation>
    <scope>NUCLEOTIDE SEQUENCE [LARGE SCALE GENOMIC DNA]</scope>
    <source>
        <strain evidence="2">HvINT-</strain>
        <tissue evidence="2">Whole body</tissue>
    </source>
</reference>
<feature type="compositionally biased region" description="Basic and acidic residues" evidence="1">
    <location>
        <begin position="98"/>
        <end position="129"/>
    </location>
</feature>
<feature type="region of interest" description="Disordered" evidence="1">
    <location>
        <begin position="310"/>
        <end position="331"/>
    </location>
</feature>
<evidence type="ECO:0000313" key="2">
    <source>
        <dbReference type="EMBL" id="PCG70425.1"/>
    </source>
</evidence>
<accession>A0A2A4JEB4</accession>
<sequence>MLILCRFHYIGLQLLFLTHIVNSFVLLTANVEDVKKLARKFVSDSLADKIADFIAKATQDMGTSVSGEKVPEDTQVSEENNMYNVERHGFESAAQDVVKSKEENSQEKDTQVDKDEISESASVEEKNQEVDSTTETTTVKPSSPKSRYVKVESKINQQYAYPMPTEKKSKISEEDEKYEKSKEASKYLEENLVVTSTIKTQPIKKVPQKKAKKGRPYRLLANLNSLEENEMTAKLAENNDTIDEFSENLLFNQKRAFDSPRKPELTTGKSAYEFDQYDSKRYKNSAILATSGPVSLLVPGKKVSDNWWEKDLPSRRHDEKDNIDNMRKSWF</sequence>
<dbReference type="EMBL" id="NWSH01001683">
    <property type="protein sequence ID" value="PCG70425.1"/>
    <property type="molecule type" value="Genomic_DNA"/>
</dbReference>
<proteinExistence type="predicted"/>
<organism evidence="2">
    <name type="scientific">Heliothis virescens</name>
    <name type="common">Tobacco budworm moth</name>
    <dbReference type="NCBI Taxonomy" id="7102"/>
    <lineage>
        <taxon>Eukaryota</taxon>
        <taxon>Metazoa</taxon>
        <taxon>Ecdysozoa</taxon>
        <taxon>Arthropoda</taxon>
        <taxon>Hexapoda</taxon>
        <taxon>Insecta</taxon>
        <taxon>Pterygota</taxon>
        <taxon>Neoptera</taxon>
        <taxon>Endopterygota</taxon>
        <taxon>Lepidoptera</taxon>
        <taxon>Glossata</taxon>
        <taxon>Ditrysia</taxon>
        <taxon>Noctuoidea</taxon>
        <taxon>Noctuidae</taxon>
        <taxon>Heliothinae</taxon>
        <taxon>Heliothis</taxon>
    </lineage>
</organism>
<name>A0A2A4JEB4_HELVI</name>